<feature type="compositionally biased region" description="Polar residues" evidence="2">
    <location>
        <begin position="883"/>
        <end position="892"/>
    </location>
</feature>
<feature type="region of interest" description="Disordered" evidence="2">
    <location>
        <begin position="298"/>
        <end position="320"/>
    </location>
</feature>
<dbReference type="AlphaFoldDB" id="A0AAY4BKG6"/>
<feature type="region of interest" description="Disordered" evidence="2">
    <location>
        <begin position="525"/>
        <end position="554"/>
    </location>
</feature>
<feature type="compositionally biased region" description="Basic and acidic residues" evidence="2">
    <location>
        <begin position="402"/>
        <end position="414"/>
    </location>
</feature>
<keyword evidence="4" id="KW-1185">Reference proteome</keyword>
<feature type="region of interest" description="Disordered" evidence="2">
    <location>
        <begin position="605"/>
        <end position="643"/>
    </location>
</feature>
<feature type="region of interest" description="Disordered" evidence="2">
    <location>
        <begin position="911"/>
        <end position="951"/>
    </location>
</feature>
<feature type="compositionally biased region" description="Basic and acidic residues" evidence="2">
    <location>
        <begin position="298"/>
        <end position="317"/>
    </location>
</feature>
<dbReference type="Proteomes" id="UP000694580">
    <property type="component" value="Unplaced"/>
</dbReference>
<dbReference type="GO" id="GO:0051299">
    <property type="term" value="P:centrosome separation"/>
    <property type="evidence" value="ECO:0007669"/>
    <property type="project" value="TreeGrafter"/>
</dbReference>
<dbReference type="PANTHER" id="PTHR34439">
    <property type="entry name" value="CENTROBIN"/>
    <property type="match status" value="1"/>
</dbReference>
<feature type="region of interest" description="Disordered" evidence="2">
    <location>
        <begin position="976"/>
        <end position="1031"/>
    </location>
</feature>
<evidence type="ECO:0000313" key="4">
    <source>
        <dbReference type="Proteomes" id="UP000694580"/>
    </source>
</evidence>
<feature type="region of interest" description="Disordered" evidence="2">
    <location>
        <begin position="1"/>
        <end position="50"/>
    </location>
</feature>
<reference evidence="3" key="1">
    <citation type="submission" date="2025-08" db="UniProtKB">
        <authorList>
            <consortium name="Ensembl"/>
        </authorList>
    </citation>
    <scope>IDENTIFICATION</scope>
</reference>
<reference evidence="3" key="2">
    <citation type="submission" date="2025-09" db="UniProtKB">
        <authorList>
            <consortium name="Ensembl"/>
        </authorList>
    </citation>
    <scope>IDENTIFICATION</scope>
</reference>
<feature type="coiled-coil region" evidence="1">
    <location>
        <begin position="229"/>
        <end position="256"/>
    </location>
</feature>
<dbReference type="GO" id="GO:0005814">
    <property type="term" value="C:centriole"/>
    <property type="evidence" value="ECO:0007669"/>
    <property type="project" value="TreeGrafter"/>
</dbReference>
<feature type="compositionally biased region" description="Acidic residues" evidence="2">
    <location>
        <begin position="1"/>
        <end position="11"/>
    </location>
</feature>
<dbReference type="RefSeq" id="XP_028821294.1">
    <property type="nucleotide sequence ID" value="XM_028965461.1"/>
</dbReference>
<dbReference type="InterPro" id="IPR038923">
    <property type="entry name" value="Centrobin"/>
</dbReference>
<proteinExistence type="predicted"/>
<feature type="region of interest" description="Disordered" evidence="2">
    <location>
        <begin position="700"/>
        <end position="892"/>
    </location>
</feature>
<dbReference type="GO" id="GO:0007099">
    <property type="term" value="P:centriole replication"/>
    <property type="evidence" value="ECO:0007669"/>
    <property type="project" value="InterPro"/>
</dbReference>
<evidence type="ECO:0000256" key="1">
    <source>
        <dbReference type="SAM" id="Coils"/>
    </source>
</evidence>
<dbReference type="GO" id="GO:0005813">
    <property type="term" value="C:centrosome"/>
    <property type="evidence" value="ECO:0007669"/>
    <property type="project" value="TreeGrafter"/>
</dbReference>
<feature type="compositionally biased region" description="Basic and acidic residues" evidence="2">
    <location>
        <begin position="704"/>
        <end position="727"/>
    </location>
</feature>
<accession>A0AAY4BKG6</accession>
<dbReference type="PANTHER" id="PTHR34439:SF1">
    <property type="entry name" value="CENTROBIN"/>
    <property type="match status" value="1"/>
</dbReference>
<feature type="compositionally biased region" description="Low complexity" evidence="2">
    <location>
        <begin position="790"/>
        <end position="799"/>
    </location>
</feature>
<keyword evidence="1" id="KW-0175">Coiled coil</keyword>
<evidence type="ECO:0008006" key="5">
    <source>
        <dbReference type="Google" id="ProtNLM"/>
    </source>
</evidence>
<sequence length="1031" mass="115992">MSDCQTEDLLSDIEPLPISPPPPSRSKPLPLRGATSPPALARSWPSSPLSALSSSREVTARLYSSLQQSRDGCSVAQSAKPRQVSFKLSSPELWHFNWATPPLTSNRLEGEELDCSPVAESVLGAEHLSEDLRNSINRSNNLQNGRRHIEDMENVRSHLQSMLRSHRTEEGMAEAPPPISQLLDDDSFISDTTSNLLSAPVLSTAGLDELFPRYSRLRRGDAAESPGEMQLLRTAVERERARRKHCEQQLLSLQTKTLSLQQQVALAVAADKKKDIMIEQLDKTLAKVVEGWRRHEQDKSDGIRRLQQEKENVEKTQNRQQEMLTQLEESLSQAADALDREQTHKQELDKTNKQLEQQLVQLRERLQKLSEEAEHLRVGGAEARSEVERLRTHNLNLQTELQQEREESSRREGELTTQHTHALERERMSLSQQQQRCEDLQVRLREEQQQKEEMRRERDAARVDRTLDQARFEAQRSQLEAELKITLEEQVTEKLGVLQEEHSRNTAKLREHHRKQLIELSSQHELEMSAQQSEFSSQLQERDERLHTLTQQSESRVSALKEELVSMATSKRKLETQKAELISRLQGMMRSHWTEALKLLTGQDQQVDGSLSPPPVWSAFRSQSSPPENTAERTNPAGTESPAPQAVFLHLSRERDGELEQRNGESEVSVLNHSQIFTPLEAVLDETSLTALGSSDLEVWGRSPDAEREVKETSHSQESVPKQKLDSAAEQSPWQPEVPSPSPNHDLAPKQSQSLSQVHYQNASQSHSSAHKQNQNQNQPWIQSQSEGLSQNQNQQNHDSSQKHVPKQRTFPNQFPGQSRHLDPGQFRGPNPTQHVSHSRIHQSVSSSSPERSANQGHLRSQVIRDTPGHGEWDKTKAPPPTQGSNQTLNPERQSELQYYITKLLDRSPGEPLDVQAAAPASSSTGHAEDVSAARHGMEVPGTSTDPLAHAQPNTHTLQQLQQLYINLLRAENEKSAASAQSSLDQKVSGQEKTEVNTTQRRPPSQAASSRGRKAGPPGHRPGPGKTGAWR</sequence>
<dbReference type="Ensembl" id="ENSDCDT00010023496.1">
    <property type="protein sequence ID" value="ENSDCDP00010021393.1"/>
    <property type="gene ID" value="ENSDCDG00010010502.1"/>
</dbReference>
<dbReference type="GO" id="GO:1902410">
    <property type="term" value="P:mitotic cytokinetic process"/>
    <property type="evidence" value="ECO:0007669"/>
    <property type="project" value="TreeGrafter"/>
</dbReference>
<feature type="compositionally biased region" description="Polar residues" evidence="2">
    <location>
        <begin position="850"/>
        <end position="859"/>
    </location>
</feature>
<dbReference type="GeneTree" id="ENSGT00610000086191"/>
<feature type="compositionally biased region" description="Polar residues" evidence="2">
    <location>
        <begin position="750"/>
        <end position="789"/>
    </location>
</feature>
<evidence type="ECO:0000313" key="3">
    <source>
        <dbReference type="Ensembl" id="ENSDCDP00010021393.1"/>
    </source>
</evidence>
<feature type="coiled-coil region" evidence="1">
    <location>
        <begin position="557"/>
        <end position="591"/>
    </location>
</feature>
<feature type="compositionally biased region" description="Basic and acidic residues" evidence="2">
    <location>
        <begin position="373"/>
        <end position="391"/>
    </location>
</feature>
<dbReference type="GeneID" id="114772573"/>
<feature type="compositionally biased region" description="Polar residues" evidence="2">
    <location>
        <begin position="620"/>
        <end position="638"/>
    </location>
</feature>
<feature type="compositionally biased region" description="Polar residues" evidence="2">
    <location>
        <begin position="976"/>
        <end position="989"/>
    </location>
</feature>
<protein>
    <recommendedName>
        <fullName evidence="5">Centrobin</fullName>
    </recommendedName>
</protein>
<feature type="compositionally biased region" description="Basic and acidic residues" evidence="2">
    <location>
        <begin position="867"/>
        <end position="877"/>
    </location>
</feature>
<feature type="compositionally biased region" description="Polar residues" evidence="2">
    <location>
        <begin position="942"/>
        <end position="951"/>
    </location>
</feature>
<gene>
    <name evidence="3" type="primary">LOC114772573</name>
</gene>
<feature type="compositionally biased region" description="Polar residues" evidence="2">
    <location>
        <begin position="996"/>
        <end position="1009"/>
    </location>
</feature>
<organism evidence="3 4">
    <name type="scientific">Denticeps clupeoides</name>
    <name type="common">denticle herring</name>
    <dbReference type="NCBI Taxonomy" id="299321"/>
    <lineage>
        <taxon>Eukaryota</taxon>
        <taxon>Metazoa</taxon>
        <taxon>Chordata</taxon>
        <taxon>Craniata</taxon>
        <taxon>Vertebrata</taxon>
        <taxon>Euteleostomi</taxon>
        <taxon>Actinopterygii</taxon>
        <taxon>Neopterygii</taxon>
        <taxon>Teleostei</taxon>
        <taxon>Clupei</taxon>
        <taxon>Clupeiformes</taxon>
        <taxon>Denticipitoidei</taxon>
        <taxon>Denticipitidae</taxon>
        <taxon>Denticeps</taxon>
    </lineage>
</organism>
<dbReference type="GO" id="GO:1902017">
    <property type="term" value="P:regulation of cilium assembly"/>
    <property type="evidence" value="ECO:0007669"/>
    <property type="project" value="InterPro"/>
</dbReference>
<feature type="compositionally biased region" description="Low complexity" evidence="2">
    <location>
        <begin position="26"/>
        <end position="50"/>
    </location>
</feature>
<name>A0AAY4BKG6_9TELE</name>
<evidence type="ECO:0000256" key="2">
    <source>
        <dbReference type="SAM" id="MobiDB-lite"/>
    </source>
</evidence>
<feature type="compositionally biased region" description="Polar residues" evidence="2">
    <location>
        <begin position="528"/>
        <end position="539"/>
    </location>
</feature>
<feature type="region of interest" description="Disordered" evidence="2">
    <location>
        <begin position="373"/>
        <end position="432"/>
    </location>
</feature>
<feature type="compositionally biased region" description="Basic and acidic residues" evidence="2">
    <location>
        <begin position="927"/>
        <end position="938"/>
    </location>
</feature>